<organism evidence="1 2">
    <name type="scientific">Candidatus Methanogaster sp</name>
    <dbReference type="NCBI Taxonomy" id="3386292"/>
    <lineage>
        <taxon>Archaea</taxon>
        <taxon>Methanobacteriati</taxon>
        <taxon>Methanobacteriota</taxon>
        <taxon>Stenosarchaea group</taxon>
        <taxon>Methanomicrobia</taxon>
        <taxon>Methanosarcinales</taxon>
        <taxon>ANME-2 cluster</taxon>
        <taxon>Candidatus Methanogasteraceae</taxon>
        <taxon>Candidatus Methanogaster</taxon>
    </lineage>
</organism>
<accession>A0AC61L2F9</accession>
<evidence type="ECO:0000313" key="2">
    <source>
        <dbReference type="Proteomes" id="UP000248329"/>
    </source>
</evidence>
<name>A0AC61L2F9_9EURY</name>
<evidence type="ECO:0000313" key="1">
    <source>
        <dbReference type="EMBL" id="PXF60211.1"/>
    </source>
</evidence>
<proteinExistence type="predicted"/>
<dbReference type="EMBL" id="PQXF01000018">
    <property type="protein sequence ID" value="PXF60211.1"/>
    <property type="molecule type" value="Genomic_DNA"/>
</dbReference>
<gene>
    <name evidence="1" type="ORF">C4B59_09635</name>
</gene>
<dbReference type="Proteomes" id="UP000248329">
    <property type="component" value="Unassembled WGS sequence"/>
</dbReference>
<reference evidence="1" key="1">
    <citation type="submission" date="2018-01" db="EMBL/GenBank/DDBJ databases">
        <authorList>
            <person name="Krukenberg V."/>
        </authorList>
    </citation>
    <scope>NUCLEOTIDE SEQUENCE</scope>
    <source>
        <strain evidence="1">E20ANME2</strain>
    </source>
</reference>
<comment type="caution">
    <text evidence="1">The sequence shown here is derived from an EMBL/GenBank/DDBJ whole genome shotgun (WGS) entry which is preliminary data.</text>
</comment>
<protein>
    <submittedName>
        <fullName evidence="1">Uncharacterized protein</fullName>
    </submittedName>
</protein>
<sequence length="116" mass="13019">MSREKIAKDFAYRILSRFEGEIEKVILFGSVARGESGTNSDIDVLVVTRQKDIGIMKEICGIAFEISICRFDDISPKIYSHDEILRGLQVRTPFVEEILNNEVPLHGSIQDYAAAA</sequence>